<dbReference type="EMBL" id="QGNW01002647">
    <property type="protein sequence ID" value="RVW13667.1"/>
    <property type="molecule type" value="Genomic_DNA"/>
</dbReference>
<comment type="caution">
    <text evidence="3">The sequence shown here is derived from an EMBL/GenBank/DDBJ whole genome shotgun (WGS) entry which is preliminary data.</text>
</comment>
<proteinExistence type="predicted"/>
<organism evidence="3 4">
    <name type="scientific">Vitis vinifera</name>
    <name type="common">Grape</name>
    <dbReference type="NCBI Taxonomy" id="29760"/>
    <lineage>
        <taxon>Eukaryota</taxon>
        <taxon>Viridiplantae</taxon>
        <taxon>Streptophyta</taxon>
        <taxon>Embryophyta</taxon>
        <taxon>Tracheophyta</taxon>
        <taxon>Spermatophyta</taxon>
        <taxon>Magnoliopsida</taxon>
        <taxon>eudicotyledons</taxon>
        <taxon>Gunneridae</taxon>
        <taxon>Pentapetalae</taxon>
        <taxon>rosids</taxon>
        <taxon>Vitales</taxon>
        <taxon>Vitaceae</taxon>
        <taxon>Viteae</taxon>
        <taxon>Vitis</taxon>
    </lineage>
</organism>
<reference evidence="3 4" key="1">
    <citation type="journal article" date="2018" name="PLoS Genet.">
        <title>Population sequencing reveals clonal diversity and ancestral inbreeding in the grapevine cultivar Chardonnay.</title>
        <authorList>
            <person name="Roach M.J."/>
            <person name="Johnson D.L."/>
            <person name="Bohlmann J."/>
            <person name="van Vuuren H.J."/>
            <person name="Jones S.J."/>
            <person name="Pretorius I.S."/>
            <person name="Schmidt S.A."/>
            <person name="Borneman A.R."/>
        </authorList>
    </citation>
    <scope>NUCLEOTIDE SEQUENCE [LARGE SCALE GENOMIC DNA]</scope>
    <source>
        <strain evidence="4">cv. Chardonnay</strain>
        <strain evidence="3">I10V1</strain>
        <tissue evidence="3">Leaf</tissue>
    </source>
</reference>
<evidence type="ECO:0000313" key="4">
    <source>
        <dbReference type="Proteomes" id="UP000288805"/>
    </source>
</evidence>
<dbReference type="EMBL" id="QGNW01002426">
    <property type="protein sequence ID" value="RVW19853.1"/>
    <property type="molecule type" value="Genomic_DNA"/>
</dbReference>
<name>A0A438C9C2_VITVI</name>
<sequence length="88" mass="9959">MGKEAFSDAETLWSEFVFYVFWKVRRVQSLVEMLDTLKARNSNPFSTKSNAVSVTTKWETFESGLGSLTAPPPMPSSTAVNQDWETFD</sequence>
<evidence type="ECO:0000313" key="2">
    <source>
        <dbReference type="EMBL" id="RVW13667.1"/>
    </source>
</evidence>
<dbReference type="AlphaFoldDB" id="A0A438C9C2"/>
<gene>
    <name evidence="3" type="primary">BAG4_1</name>
    <name evidence="2" type="synonym">BAG4_3</name>
    <name evidence="2" type="ORF">CK203_094038</name>
    <name evidence="3" type="ORF">CK203_116406</name>
</gene>
<protein>
    <submittedName>
        <fullName evidence="3">BAG family molecular chaperone regulator 4</fullName>
    </submittedName>
</protein>
<dbReference type="Proteomes" id="UP000288805">
    <property type="component" value="Unassembled WGS sequence"/>
</dbReference>
<evidence type="ECO:0000313" key="3">
    <source>
        <dbReference type="EMBL" id="RVW19853.1"/>
    </source>
</evidence>
<feature type="region of interest" description="Disordered" evidence="1">
    <location>
        <begin position="65"/>
        <end position="88"/>
    </location>
</feature>
<evidence type="ECO:0000256" key="1">
    <source>
        <dbReference type="SAM" id="MobiDB-lite"/>
    </source>
</evidence>
<accession>A0A438C9C2</accession>
<feature type="compositionally biased region" description="Polar residues" evidence="1">
    <location>
        <begin position="76"/>
        <end position="88"/>
    </location>
</feature>